<dbReference type="PANTHER" id="PTHR12086:SF12">
    <property type="entry name" value="EF-HAND DOMAIN-CONTAINING FAMILY MEMBER B"/>
    <property type="match status" value="1"/>
</dbReference>
<dbReference type="InterPro" id="IPR057428">
    <property type="entry name" value="EFHB_EF-hand_C"/>
</dbReference>
<feature type="region of interest" description="Disordered" evidence="10">
    <location>
        <begin position="148"/>
        <end position="172"/>
    </location>
</feature>
<comment type="subcellular location">
    <subcellularLocation>
        <location evidence="1">Cytoplasm</location>
        <location evidence="1">Cytoskeleton</location>
        <location evidence="1">Flagellum axoneme</location>
    </subcellularLocation>
</comment>
<evidence type="ECO:0000256" key="3">
    <source>
        <dbReference type="ARBA" id="ARBA00022723"/>
    </source>
</evidence>
<dbReference type="InterPro" id="IPR011992">
    <property type="entry name" value="EF-hand-dom_pair"/>
</dbReference>
<proteinExistence type="predicted"/>
<feature type="compositionally biased region" description="Low complexity" evidence="10">
    <location>
        <begin position="157"/>
        <end position="169"/>
    </location>
</feature>
<reference evidence="13" key="1">
    <citation type="submission" date="2025-08" db="UniProtKB">
        <authorList>
            <consortium name="RefSeq"/>
        </authorList>
    </citation>
    <scope>IDENTIFICATION</scope>
    <source>
        <tissue evidence="13">Liver</tissue>
    </source>
</reference>
<evidence type="ECO:0000256" key="2">
    <source>
        <dbReference type="ARBA" id="ARBA00022490"/>
    </source>
</evidence>
<dbReference type="Pfam" id="PF25325">
    <property type="entry name" value="EF-hand_EFHB_C"/>
    <property type="match status" value="1"/>
</dbReference>
<evidence type="ECO:0000256" key="5">
    <source>
        <dbReference type="ARBA" id="ARBA00022837"/>
    </source>
</evidence>
<keyword evidence="9" id="KW-0966">Cell projection</keyword>
<keyword evidence="3" id="KW-0479">Metal-binding</keyword>
<dbReference type="Proteomes" id="UP000886700">
    <property type="component" value="Unplaced"/>
</dbReference>
<evidence type="ECO:0000256" key="10">
    <source>
        <dbReference type="SAM" id="MobiDB-lite"/>
    </source>
</evidence>
<sequence length="858" mass="96204">MCSFVRVGSPKALQTSLEPSTAFPLERSSPGRMTAPEIKEVGLTQEQKDDIIDRTLRDSKSPSELGLELKLRQNRRCRERMVSPETKSPLCHALGVELERHTISRTPVESSNLGVHRGSTFQEPKPLGVLPGKVGSENEGLPPGLPWGRTLQSPLDAGHGSSQAAGSAGRPVTCGPAWTDAVVEKQPVAGLELRKEVEKEPTCVVVNPYAETPPEGVDIGLPRTQEPGEASNAEPQIGLVTEASECPFAQQPEEKKESEAMEPGVEDPAHLRPIYSGKFFDRMPCWPSAGKVKPVGYRVATCLTEKLPRLVTPPEVKKYLNFRCPPPGAERVFYGRANNPQIAPYLTHGIRSRISVPMSTLVNPPPITKFQQKIKDKKESIYFSNQRAPLGKSHDQTPGLPKGLDVINTTFGTPVIRELSASDTVNPPKSFEDVFKEAQEGHDLYVVSHHDYFAGEPKNRKYNPESFHRFNLYGVPTPHFNDGRTMAKNLHWLHELQMERGAKIVSKRADDFKEKFQHKLGRVLDPIAETMNVAPDHTFGACLRPEEYGAGDLIHYRLPGEYLRGTDRQRALIAAARHHLKKFNYQHFDTLLLAFRHYDKKGDGMIDREELNEACDQANLHLDEVLLNQLFDYCDVDQDGLINYVEFANFLNWKDKVPLTEYEKRVIIRGKKQDCRNITETKVGEVEPTLLIQPEDIVPKEPGSSEETVRLLLRPSDKVSNHYKTTSSEINAIVGAVPSICYPIYGVPTVRSDIPAPRIRRVSDVNNYGEEGNAYSLLHPSIFSQKGVFERDFFKTRSKEEISDILTNIGVKLSEEEFENVWNLAAKKHHRGEVCVETIRNVLDELQHAGRVKCKTVT</sequence>
<name>A0ABM2WAT2_MESAU</name>
<dbReference type="Pfam" id="PF13499">
    <property type="entry name" value="EF-hand_7"/>
    <property type="match status" value="1"/>
</dbReference>
<evidence type="ECO:0000313" key="12">
    <source>
        <dbReference type="Proteomes" id="UP000886700"/>
    </source>
</evidence>
<dbReference type="InterPro" id="IPR018247">
    <property type="entry name" value="EF_Hand_1_Ca_BS"/>
</dbReference>
<evidence type="ECO:0000256" key="1">
    <source>
        <dbReference type="ARBA" id="ARBA00004611"/>
    </source>
</evidence>
<evidence type="ECO:0000256" key="9">
    <source>
        <dbReference type="ARBA" id="ARBA00023273"/>
    </source>
</evidence>
<dbReference type="Gene3D" id="1.10.238.10">
    <property type="entry name" value="EF-hand"/>
    <property type="match status" value="1"/>
</dbReference>
<dbReference type="RefSeq" id="XP_040585508.1">
    <property type="nucleotide sequence ID" value="XM_040729574.1"/>
</dbReference>
<feature type="region of interest" description="Disordered" evidence="10">
    <location>
        <begin position="13"/>
        <end position="35"/>
    </location>
</feature>
<evidence type="ECO:0000256" key="6">
    <source>
        <dbReference type="ARBA" id="ARBA00022846"/>
    </source>
</evidence>
<evidence type="ECO:0000256" key="7">
    <source>
        <dbReference type="ARBA" id="ARBA00023069"/>
    </source>
</evidence>
<accession>A0ABM2WAT2</accession>
<evidence type="ECO:0000256" key="8">
    <source>
        <dbReference type="ARBA" id="ARBA00023212"/>
    </source>
</evidence>
<gene>
    <name evidence="13" type="primary">Efhb</name>
</gene>
<protein>
    <submittedName>
        <fullName evidence="13">EF-hand domain-containing family member B</fullName>
    </submittedName>
</protein>
<dbReference type="GeneID" id="101835942"/>
<dbReference type="CDD" id="cd00051">
    <property type="entry name" value="EFh"/>
    <property type="match status" value="1"/>
</dbReference>
<keyword evidence="2" id="KW-0963">Cytoplasm</keyword>
<feature type="domain" description="EF-hand" evidence="11">
    <location>
        <begin position="622"/>
        <end position="657"/>
    </location>
</feature>
<keyword evidence="5" id="KW-0106">Calcium</keyword>
<evidence type="ECO:0000256" key="4">
    <source>
        <dbReference type="ARBA" id="ARBA00022737"/>
    </source>
</evidence>
<dbReference type="PANTHER" id="PTHR12086">
    <property type="entry name" value="EF-HAND DOMAIN C-TERMINAL CONTAINING PROTEIN"/>
    <property type="match status" value="1"/>
</dbReference>
<dbReference type="InterPro" id="IPR040193">
    <property type="entry name" value="EFHC1/EFHC2/EFHB"/>
</dbReference>
<keyword evidence="6" id="KW-0282">Flagellum</keyword>
<dbReference type="SUPFAM" id="SSF47473">
    <property type="entry name" value="EF-hand"/>
    <property type="match status" value="1"/>
</dbReference>
<feature type="domain" description="EF-hand" evidence="11">
    <location>
        <begin position="586"/>
        <end position="621"/>
    </location>
</feature>
<evidence type="ECO:0000313" key="13">
    <source>
        <dbReference type="RefSeq" id="XP_040585508.1"/>
    </source>
</evidence>
<keyword evidence="12" id="KW-1185">Reference proteome</keyword>
<dbReference type="PROSITE" id="PS50222">
    <property type="entry name" value="EF_HAND_2"/>
    <property type="match status" value="2"/>
</dbReference>
<dbReference type="PROSITE" id="PS00018">
    <property type="entry name" value="EF_HAND_1"/>
    <property type="match status" value="1"/>
</dbReference>
<dbReference type="InterPro" id="IPR002048">
    <property type="entry name" value="EF_hand_dom"/>
</dbReference>
<keyword evidence="8" id="KW-0206">Cytoskeleton</keyword>
<keyword evidence="4" id="KW-0677">Repeat</keyword>
<organism evidence="12 13">
    <name type="scientific">Mesocricetus auratus</name>
    <name type="common">Golden hamster</name>
    <dbReference type="NCBI Taxonomy" id="10036"/>
    <lineage>
        <taxon>Eukaryota</taxon>
        <taxon>Metazoa</taxon>
        <taxon>Chordata</taxon>
        <taxon>Craniata</taxon>
        <taxon>Vertebrata</taxon>
        <taxon>Euteleostomi</taxon>
        <taxon>Mammalia</taxon>
        <taxon>Eutheria</taxon>
        <taxon>Euarchontoglires</taxon>
        <taxon>Glires</taxon>
        <taxon>Rodentia</taxon>
        <taxon>Myomorpha</taxon>
        <taxon>Muroidea</taxon>
        <taxon>Cricetidae</taxon>
        <taxon>Cricetinae</taxon>
        <taxon>Mesocricetus</taxon>
    </lineage>
</organism>
<dbReference type="SMART" id="SM00054">
    <property type="entry name" value="EFh"/>
    <property type="match status" value="2"/>
</dbReference>
<keyword evidence="7" id="KW-0969">Cilium</keyword>
<evidence type="ECO:0000259" key="11">
    <source>
        <dbReference type="PROSITE" id="PS50222"/>
    </source>
</evidence>